<protein>
    <recommendedName>
        <fullName evidence="1">HTH cro/C1-type domain-containing protein</fullName>
    </recommendedName>
</protein>
<reference evidence="2 3" key="1">
    <citation type="journal article" date="2019" name="Int. J. Syst. Evol. Microbiol.">
        <title>The Global Catalogue of Microorganisms (GCM) 10K type strain sequencing project: providing services to taxonomists for standard genome sequencing and annotation.</title>
        <authorList>
            <consortium name="The Broad Institute Genomics Platform"/>
            <consortium name="The Broad Institute Genome Sequencing Center for Infectious Disease"/>
            <person name="Wu L."/>
            <person name="Ma J."/>
        </authorList>
    </citation>
    <scope>NUCLEOTIDE SEQUENCE [LARGE SCALE GENOMIC DNA]</scope>
    <source>
        <strain evidence="2 3">JCM 15115</strain>
    </source>
</reference>
<comment type="caution">
    <text evidence="2">The sequence shown here is derived from an EMBL/GenBank/DDBJ whole genome shotgun (WGS) entry which is preliminary data.</text>
</comment>
<keyword evidence="3" id="KW-1185">Reference proteome</keyword>
<evidence type="ECO:0000313" key="2">
    <source>
        <dbReference type="EMBL" id="GAA0612084.1"/>
    </source>
</evidence>
<dbReference type="InterPro" id="IPR001387">
    <property type="entry name" value="Cro/C1-type_HTH"/>
</dbReference>
<organism evidence="2 3">
    <name type="scientific">Paenochrobactrum glaciei</name>
    <dbReference type="NCBI Taxonomy" id="486407"/>
    <lineage>
        <taxon>Bacteria</taxon>
        <taxon>Pseudomonadati</taxon>
        <taxon>Pseudomonadota</taxon>
        <taxon>Alphaproteobacteria</taxon>
        <taxon>Hyphomicrobiales</taxon>
        <taxon>Brucellaceae</taxon>
        <taxon>Paenochrobactrum</taxon>
    </lineage>
</organism>
<evidence type="ECO:0000313" key="3">
    <source>
        <dbReference type="Proteomes" id="UP001424441"/>
    </source>
</evidence>
<dbReference type="InterPro" id="IPR010982">
    <property type="entry name" value="Lambda_DNA-bd_dom_sf"/>
</dbReference>
<dbReference type="Pfam" id="PF01381">
    <property type="entry name" value="HTH_3"/>
    <property type="match status" value="1"/>
</dbReference>
<dbReference type="RefSeq" id="WP_343807159.1">
    <property type="nucleotide sequence ID" value="NZ_BAAADE010000009.1"/>
</dbReference>
<dbReference type="SMART" id="SM00530">
    <property type="entry name" value="HTH_XRE"/>
    <property type="match status" value="1"/>
</dbReference>
<evidence type="ECO:0000259" key="1">
    <source>
        <dbReference type="PROSITE" id="PS50943"/>
    </source>
</evidence>
<dbReference type="Gene3D" id="1.10.260.40">
    <property type="entry name" value="lambda repressor-like DNA-binding domains"/>
    <property type="match status" value="1"/>
</dbReference>
<dbReference type="PROSITE" id="PS50943">
    <property type="entry name" value="HTH_CROC1"/>
    <property type="match status" value="1"/>
</dbReference>
<dbReference type="Proteomes" id="UP001424441">
    <property type="component" value="Unassembled WGS sequence"/>
</dbReference>
<dbReference type="CDD" id="cd00093">
    <property type="entry name" value="HTH_XRE"/>
    <property type="match status" value="1"/>
</dbReference>
<name>A0ABN1GI86_9HYPH</name>
<feature type="domain" description="HTH cro/C1-type" evidence="1">
    <location>
        <begin position="15"/>
        <end position="69"/>
    </location>
</feature>
<dbReference type="SUPFAM" id="SSF47413">
    <property type="entry name" value="lambda repressor-like DNA-binding domains"/>
    <property type="match status" value="1"/>
</dbReference>
<proteinExistence type="predicted"/>
<gene>
    <name evidence="2" type="ORF">GCM10008943_29450</name>
</gene>
<dbReference type="EMBL" id="BAAADE010000009">
    <property type="protein sequence ID" value="GAA0612084.1"/>
    <property type="molecule type" value="Genomic_DNA"/>
</dbReference>
<accession>A0ABN1GI86</accession>
<sequence>MKQLARSPEQIGNLIRRARKKQGLSQAELGERAGLRQASISLLESGNPAIRLDNLLSVLVALDLDMNIGTRSQSSLSDLEDWLD</sequence>